<protein>
    <submittedName>
        <fullName evidence="2">Uncharacterized protein</fullName>
    </submittedName>
</protein>
<dbReference type="Proteomes" id="UP000238365">
    <property type="component" value="Chromosome"/>
</dbReference>
<organism evidence="2 3">
    <name type="scientific">Mixta gaviniae</name>
    <dbReference type="NCBI Taxonomy" id="665914"/>
    <lineage>
        <taxon>Bacteria</taxon>
        <taxon>Pseudomonadati</taxon>
        <taxon>Pseudomonadota</taxon>
        <taxon>Gammaproteobacteria</taxon>
        <taxon>Enterobacterales</taxon>
        <taxon>Erwiniaceae</taxon>
        <taxon>Mixta</taxon>
    </lineage>
</organism>
<proteinExistence type="predicted"/>
<dbReference type="RefSeq" id="WP_104958597.1">
    <property type="nucleotide sequence ID" value="NZ_CP026377.1"/>
</dbReference>
<name>A0A2L0IJY0_9GAMM</name>
<dbReference type="AlphaFoldDB" id="A0A2L0IJY0"/>
<evidence type="ECO:0000313" key="3">
    <source>
        <dbReference type="Proteomes" id="UP000238365"/>
    </source>
</evidence>
<evidence type="ECO:0000256" key="1">
    <source>
        <dbReference type="SAM" id="SignalP"/>
    </source>
</evidence>
<gene>
    <name evidence="2" type="ORF">C2E15_18025</name>
</gene>
<dbReference type="EMBL" id="CP026377">
    <property type="protein sequence ID" value="AUX94789.1"/>
    <property type="molecule type" value="Genomic_DNA"/>
</dbReference>
<sequence length="136" mass="15100">MKKILFSLSLLLASNAFANEISRPVLNDFADDVPKPVLEVINTYQHDSFGLLDGTLSMTMKKPAVNEDMAVLFFRGICDTQYVGKTWNPGLIKKVVISNKSGDQQITLNGGGQECKRLGPMNMDESDKYIKSLIQK</sequence>
<accession>A0A2L0IJY0</accession>
<dbReference type="KEGG" id="pgz:C2E15_18025"/>
<keyword evidence="1" id="KW-0732">Signal</keyword>
<feature type="signal peptide" evidence="1">
    <location>
        <begin position="1"/>
        <end position="18"/>
    </location>
</feature>
<feature type="chain" id="PRO_5014953719" evidence="1">
    <location>
        <begin position="19"/>
        <end position="136"/>
    </location>
</feature>
<reference evidence="2 3" key="1">
    <citation type="submission" date="2018-01" db="EMBL/GenBank/DDBJ databases">
        <title>Complete and assembled Genome of Pantoea gaviniae DSM22758T.</title>
        <authorList>
            <person name="Stevens M.J.A."/>
            <person name="Zurfluh K."/>
            <person name="Stephan R."/>
        </authorList>
    </citation>
    <scope>NUCLEOTIDE SEQUENCE [LARGE SCALE GENOMIC DNA]</scope>
    <source>
        <strain evidence="2 3">DSM 22758</strain>
    </source>
</reference>
<keyword evidence="3" id="KW-1185">Reference proteome</keyword>
<evidence type="ECO:0000313" key="2">
    <source>
        <dbReference type="EMBL" id="AUX94789.1"/>
    </source>
</evidence>